<evidence type="ECO:0000313" key="2">
    <source>
        <dbReference type="Proteomes" id="UP000309128"/>
    </source>
</evidence>
<reference evidence="1 2" key="1">
    <citation type="submission" date="2019-05" db="EMBL/GenBank/DDBJ databases">
        <title>Draft genome sequence of Nonomuraea turkmeniaca DSM 43926.</title>
        <authorList>
            <person name="Saricaoglu S."/>
            <person name="Isik K."/>
        </authorList>
    </citation>
    <scope>NUCLEOTIDE SEQUENCE [LARGE SCALE GENOMIC DNA]</scope>
    <source>
        <strain evidence="1 2">DSM 43926</strain>
    </source>
</reference>
<dbReference type="Proteomes" id="UP000309128">
    <property type="component" value="Unassembled WGS sequence"/>
</dbReference>
<dbReference type="AlphaFoldDB" id="A0A5S4FKL0"/>
<evidence type="ECO:0000313" key="1">
    <source>
        <dbReference type="EMBL" id="TMR21139.1"/>
    </source>
</evidence>
<comment type="caution">
    <text evidence="1">The sequence shown here is derived from an EMBL/GenBank/DDBJ whole genome shotgun (WGS) entry which is preliminary data.</text>
</comment>
<organism evidence="1 2">
    <name type="scientific">Nonomuraea turkmeniaca</name>
    <dbReference type="NCBI Taxonomy" id="103838"/>
    <lineage>
        <taxon>Bacteria</taxon>
        <taxon>Bacillati</taxon>
        <taxon>Actinomycetota</taxon>
        <taxon>Actinomycetes</taxon>
        <taxon>Streptosporangiales</taxon>
        <taxon>Streptosporangiaceae</taxon>
        <taxon>Nonomuraea</taxon>
    </lineage>
</organism>
<dbReference type="OrthoDB" id="3521991at2"/>
<evidence type="ECO:0008006" key="3">
    <source>
        <dbReference type="Google" id="ProtNLM"/>
    </source>
</evidence>
<dbReference type="InterPro" id="IPR011042">
    <property type="entry name" value="6-blade_b-propeller_TolB-like"/>
</dbReference>
<proteinExistence type="predicted"/>
<protein>
    <recommendedName>
        <fullName evidence="3">WD40 repeat domain-containing protein</fullName>
    </recommendedName>
</protein>
<sequence>MVTVLAITPVRPALGAADTSAAKKVFARYVVDSSPVGTHPDEDPISPWRLRLRDGRLIRLTDAMFSDPPSWPVLTPHGSQVAYYRKSDGAWVVRDLTTGKVRAVPGRFSRGGGFCKLSPGGRFLVVCRQPYQIVDTVTGQAHTLPSGHYGKFSFSPDNKYVLFHRKTDPDLVSRDPGITEVFSTETWTVVYRGTQVGALRMGGSIVAYIDSHYSRPTYIRFWNLATGTSARPAIKVPAGETPRALVWDRADHLDVLTYLENKYRGGLVIRKSGYRWRRADDGMRILDTFRILATHWRLAEGGLS</sequence>
<name>A0A5S4FKL0_9ACTN</name>
<dbReference type="RefSeq" id="WP_138666991.1">
    <property type="nucleotide sequence ID" value="NZ_VCKY01000047.1"/>
</dbReference>
<dbReference type="EMBL" id="VCKY01000047">
    <property type="protein sequence ID" value="TMR21139.1"/>
    <property type="molecule type" value="Genomic_DNA"/>
</dbReference>
<dbReference type="Gene3D" id="2.120.10.30">
    <property type="entry name" value="TolB, C-terminal domain"/>
    <property type="match status" value="1"/>
</dbReference>
<gene>
    <name evidence="1" type="ORF">ETD86_16265</name>
</gene>
<keyword evidence="2" id="KW-1185">Reference proteome</keyword>
<accession>A0A5S4FKL0</accession>
<dbReference type="SUPFAM" id="SSF69322">
    <property type="entry name" value="Tricorn protease domain 2"/>
    <property type="match status" value="1"/>
</dbReference>